<sequence>MSYIVSSELDVAASTNTDGVTVVLGEDESLLLDEDVACLDEDVALSLDEDVFDVDVLKFLDLSLLASGVFFLL</sequence>
<proteinExistence type="predicted"/>
<dbReference type="EMBL" id="BSXN01001262">
    <property type="protein sequence ID" value="GME72361.1"/>
    <property type="molecule type" value="Genomic_DNA"/>
</dbReference>
<name>A0A9W6T0V9_CANBO</name>
<accession>A0A9W6T0V9</accession>
<dbReference type="AlphaFoldDB" id="A0A9W6T0V9"/>
<dbReference type="Proteomes" id="UP001165120">
    <property type="component" value="Unassembled WGS sequence"/>
</dbReference>
<comment type="caution">
    <text evidence="1">The sequence shown here is derived from an EMBL/GenBank/DDBJ whole genome shotgun (WGS) entry which is preliminary data.</text>
</comment>
<evidence type="ECO:0000313" key="1">
    <source>
        <dbReference type="EMBL" id="GME72361.1"/>
    </source>
</evidence>
<protein>
    <submittedName>
        <fullName evidence="1">Unnamed protein product</fullName>
    </submittedName>
</protein>
<keyword evidence="2" id="KW-1185">Reference proteome</keyword>
<gene>
    <name evidence="1" type="ORF">Cboi02_000357500</name>
</gene>
<reference evidence="1" key="1">
    <citation type="submission" date="2023-04" db="EMBL/GenBank/DDBJ databases">
        <title>Candida boidinii NBRC 10035.</title>
        <authorList>
            <person name="Ichikawa N."/>
            <person name="Sato H."/>
            <person name="Tonouchi N."/>
        </authorList>
    </citation>
    <scope>NUCLEOTIDE SEQUENCE</scope>
    <source>
        <strain evidence="1">NBRC 10035</strain>
    </source>
</reference>
<organism evidence="1 2">
    <name type="scientific">Candida boidinii</name>
    <name type="common">Yeast</name>
    <dbReference type="NCBI Taxonomy" id="5477"/>
    <lineage>
        <taxon>Eukaryota</taxon>
        <taxon>Fungi</taxon>
        <taxon>Dikarya</taxon>
        <taxon>Ascomycota</taxon>
        <taxon>Saccharomycotina</taxon>
        <taxon>Pichiomycetes</taxon>
        <taxon>Pichiales</taxon>
        <taxon>Pichiaceae</taxon>
        <taxon>Ogataea</taxon>
        <taxon>Ogataea/Candida clade</taxon>
    </lineage>
</organism>
<evidence type="ECO:0000313" key="2">
    <source>
        <dbReference type="Proteomes" id="UP001165120"/>
    </source>
</evidence>